<accession>A0A4P7HNN3</accession>
<name>A0A4P7HNN3_9RHOB</name>
<evidence type="ECO:0000259" key="1">
    <source>
        <dbReference type="PROSITE" id="PS51781"/>
    </source>
</evidence>
<dbReference type="PROSITE" id="PS51781">
    <property type="entry name" value="SH3B"/>
    <property type="match status" value="1"/>
</dbReference>
<dbReference type="AlphaFoldDB" id="A0A4P7HNN3"/>
<dbReference type="KEGG" id="plia:E4191_15200"/>
<sequence length="234" mass="25260">MPAVLAACRAGGNRVRTGARMGYDETTRFPEVPMLRTALVLTLALAGPALATQEYILPTLFDVARVAPDDVLNIRADPSASAPILGTLAPDATRIEVVEEIRGWARVNIGEGTGWVSARYLDYRTDVWEEGALPEGFACYGTEPFWNLRATEDQIALQQLGEPDLTMPLTAVLSTGVFRDPTRAVLAEGLTLTAAPQICGDGMSDRQFGLRALVVLQGDRPRMLTGCCSVQPRD</sequence>
<dbReference type="EMBL" id="CP038439">
    <property type="protein sequence ID" value="QBX35886.1"/>
    <property type="molecule type" value="Genomic_DNA"/>
</dbReference>
<protein>
    <submittedName>
        <fullName evidence="2">Peptide-binding protein</fullName>
    </submittedName>
</protein>
<evidence type="ECO:0000313" key="2">
    <source>
        <dbReference type="EMBL" id="QBX35886.1"/>
    </source>
</evidence>
<gene>
    <name evidence="2" type="ORF">E4191_15200</name>
</gene>
<evidence type="ECO:0000313" key="3">
    <source>
        <dbReference type="Proteomes" id="UP000296374"/>
    </source>
</evidence>
<dbReference type="Gene3D" id="2.30.30.40">
    <property type="entry name" value="SH3 Domains"/>
    <property type="match status" value="1"/>
</dbReference>
<dbReference type="Pfam" id="PF08239">
    <property type="entry name" value="SH3_3"/>
    <property type="match status" value="1"/>
</dbReference>
<feature type="domain" description="SH3b" evidence="1">
    <location>
        <begin position="61"/>
        <end position="125"/>
    </location>
</feature>
<dbReference type="Proteomes" id="UP000296374">
    <property type="component" value="Chromosome"/>
</dbReference>
<reference evidence="3" key="1">
    <citation type="submission" date="2019-03" db="EMBL/GenBank/DDBJ databases">
        <authorList>
            <person name="Li J."/>
        </authorList>
    </citation>
    <scope>NUCLEOTIDE SEQUENCE [LARGE SCALE GENOMIC DNA]</scope>
    <source>
        <strain evidence="3">2251</strain>
    </source>
</reference>
<proteinExistence type="predicted"/>
<dbReference type="InterPro" id="IPR003646">
    <property type="entry name" value="SH3-like_bac-type"/>
</dbReference>
<organism evidence="2 3">
    <name type="scientific">Paracoccus liaowanqingii</name>
    <dbReference type="NCBI Taxonomy" id="2560053"/>
    <lineage>
        <taxon>Bacteria</taxon>
        <taxon>Pseudomonadati</taxon>
        <taxon>Pseudomonadota</taxon>
        <taxon>Alphaproteobacteria</taxon>
        <taxon>Rhodobacterales</taxon>
        <taxon>Paracoccaceae</taxon>
        <taxon>Paracoccus</taxon>
    </lineage>
</organism>